<evidence type="ECO:0000313" key="8">
    <source>
        <dbReference type="EMBL" id="GFH60398.1"/>
    </source>
</evidence>
<keyword evidence="5" id="KW-0496">Mitochondrion</keyword>
<evidence type="ECO:0000256" key="6">
    <source>
        <dbReference type="ARBA" id="ARBA00023274"/>
    </source>
</evidence>
<accession>A0AAD3D9P9</accession>
<sequence>MLLSKVALNSVLRQVGQKSVRTNAAANISARTLSSFQAPSFSQNHDSVTGRRYLNKTRAPIDDVDDVDIIDEMDEINDIKTAGDMEFYDPLTEDFFPEEDLKVSEEIEEAKRQAIRDEIDGRTGRLWEDRLELTDEDWSSGKAYDDLPDWTEKLCSRVSRERVQVHPDGVPTLEKMSEIALPNSAPKHPALGEAKKYVKHRKDVIFQGIYDAVEEFAKPQMERILSLEDWNAKQDAIDKLFEDVHDALKKSSGDDYVSVVLGNQKNFPILVEKVLEQYLQKVVEDEKLSFEGKKAENDGVDADESAVPIFMDLNQAEGAVVDENGVPKSVHPIKSHKNDGPGRMLEEWELSANEKTKRIMIRQSTREIARELKKCDGSRVIVSGRQGTGKTADILSTVASARASGHIVFFMPDANRFRRHGFYVDVNPHRKDEEGTLFDLPVLSQEVCADLLDIHGKDMSGMEASVEVLSTVMNNDQMSKVAKSLGLDGEGPISLVELLKVGSENVALSAACYDAVLHTLMNQTSKPFTIVVDEFNTFFDQGHYFHGEYDANVEKSIPLNRITLFKPILDAMGVFKSDDGSINIKEPVPMKNGGVVAGISESHAIAKQITNDLVCAAESNGAVVVEVPHYSKIEVDHILANFEIIGIGRLRFDRGETVMNEQEVAYLRMVSGGLGQPLLDACVH</sequence>
<evidence type="ECO:0000256" key="4">
    <source>
        <dbReference type="ARBA" id="ARBA00022980"/>
    </source>
</evidence>
<dbReference type="PANTHER" id="PTHR12810:SF0">
    <property type="entry name" value="SMALL RIBOSOMAL SUBUNIT PROTEIN MS29"/>
    <property type="match status" value="1"/>
</dbReference>
<protein>
    <recommendedName>
        <fullName evidence="7">Small ribosomal subunit protein mS29</fullName>
    </recommendedName>
</protein>
<dbReference type="PANTHER" id="PTHR12810">
    <property type="entry name" value="MITOCHONDRIAL 28S RIBOSOMAL PROTEIN S29"/>
    <property type="match status" value="1"/>
</dbReference>
<proteinExistence type="inferred from homology"/>
<comment type="caution">
    <text evidence="8">The sequence shown here is derived from an EMBL/GenBank/DDBJ whole genome shotgun (WGS) entry which is preliminary data.</text>
</comment>
<organism evidence="8 9">
    <name type="scientific">Chaetoceros tenuissimus</name>
    <dbReference type="NCBI Taxonomy" id="426638"/>
    <lineage>
        <taxon>Eukaryota</taxon>
        <taxon>Sar</taxon>
        <taxon>Stramenopiles</taxon>
        <taxon>Ochrophyta</taxon>
        <taxon>Bacillariophyta</taxon>
        <taxon>Coscinodiscophyceae</taxon>
        <taxon>Chaetocerotophycidae</taxon>
        <taxon>Chaetocerotales</taxon>
        <taxon>Chaetocerotaceae</taxon>
        <taxon>Chaetoceros</taxon>
    </lineage>
</organism>
<dbReference type="Pfam" id="PF10236">
    <property type="entry name" value="DAP3"/>
    <property type="match status" value="1"/>
</dbReference>
<evidence type="ECO:0000256" key="7">
    <source>
        <dbReference type="ARBA" id="ARBA00035140"/>
    </source>
</evidence>
<keyword evidence="9" id="KW-1185">Reference proteome</keyword>
<name>A0AAD3D9P9_9STRA</name>
<dbReference type="Proteomes" id="UP001054902">
    <property type="component" value="Unassembled WGS sequence"/>
</dbReference>
<keyword evidence="3" id="KW-0809">Transit peptide</keyword>
<evidence type="ECO:0000313" key="9">
    <source>
        <dbReference type="Proteomes" id="UP001054902"/>
    </source>
</evidence>
<dbReference type="AlphaFoldDB" id="A0AAD3D9P9"/>
<evidence type="ECO:0000256" key="1">
    <source>
        <dbReference type="ARBA" id="ARBA00004173"/>
    </source>
</evidence>
<keyword evidence="6" id="KW-0687">Ribonucleoprotein</keyword>
<dbReference type="EMBL" id="BLLK01000069">
    <property type="protein sequence ID" value="GFH60398.1"/>
    <property type="molecule type" value="Genomic_DNA"/>
</dbReference>
<comment type="subcellular location">
    <subcellularLocation>
        <location evidence="1">Mitochondrion</location>
    </subcellularLocation>
</comment>
<evidence type="ECO:0000256" key="2">
    <source>
        <dbReference type="ARBA" id="ARBA00009863"/>
    </source>
</evidence>
<dbReference type="GO" id="GO:0005763">
    <property type="term" value="C:mitochondrial small ribosomal subunit"/>
    <property type="evidence" value="ECO:0007669"/>
    <property type="project" value="TreeGrafter"/>
</dbReference>
<evidence type="ECO:0000256" key="5">
    <source>
        <dbReference type="ARBA" id="ARBA00023128"/>
    </source>
</evidence>
<dbReference type="GO" id="GO:0003735">
    <property type="term" value="F:structural constituent of ribosome"/>
    <property type="evidence" value="ECO:0007669"/>
    <property type="project" value="TreeGrafter"/>
</dbReference>
<keyword evidence="4" id="KW-0689">Ribosomal protein</keyword>
<reference evidence="8 9" key="1">
    <citation type="journal article" date="2021" name="Sci. Rep.">
        <title>The genome of the diatom Chaetoceros tenuissimus carries an ancient integrated fragment of an extant virus.</title>
        <authorList>
            <person name="Hongo Y."/>
            <person name="Kimura K."/>
            <person name="Takaki Y."/>
            <person name="Yoshida Y."/>
            <person name="Baba S."/>
            <person name="Kobayashi G."/>
            <person name="Nagasaki K."/>
            <person name="Hano T."/>
            <person name="Tomaru Y."/>
        </authorList>
    </citation>
    <scope>NUCLEOTIDE SEQUENCE [LARGE SCALE GENOMIC DNA]</scope>
    <source>
        <strain evidence="8 9">NIES-3715</strain>
    </source>
</reference>
<gene>
    <name evidence="8" type="ORF">CTEN210_16874</name>
</gene>
<evidence type="ECO:0000256" key="3">
    <source>
        <dbReference type="ARBA" id="ARBA00022946"/>
    </source>
</evidence>
<comment type="similarity">
    <text evidence="2">Belongs to the mitochondrion-specific ribosomal protein mS29 family.</text>
</comment>
<dbReference type="InterPro" id="IPR019368">
    <property type="entry name" value="Ribosomal_mS29"/>
</dbReference>